<evidence type="ECO:0000256" key="1">
    <source>
        <dbReference type="SAM" id="MobiDB-lite"/>
    </source>
</evidence>
<protein>
    <submittedName>
        <fullName evidence="2">Uncharacterized protein</fullName>
    </submittedName>
</protein>
<feature type="region of interest" description="Disordered" evidence="1">
    <location>
        <begin position="440"/>
        <end position="459"/>
    </location>
</feature>
<evidence type="ECO:0000313" key="2">
    <source>
        <dbReference type="EMBL" id="KAF2288944.1"/>
    </source>
</evidence>
<name>A0A6A6KKG2_HEVBR</name>
<sequence length="459" mass="50105">MLRDRAMSHYHARSLFGGSHRLTSRRNGLGSDRQTVMDRGVGVTIGRRTASAIANSMKVKEIEGEPLLDANALKALIRLYGCLSTSQRNELRNMRMEPLGKGLLQRLLLNLCAHSVTRATLVRLMLDMIKPEAEGSFSGLAMVNSQRLYGCQSNVVYGRSQLLDGLPPLVLHRILEILTYLATNHSSIANMLFYLDPSIVPEHLSPNYLEAKMDKGKEKIEGGGDPSKPLVNADDVPLILFLKLLNRPLFLRSNAHLEQVMGLLQVVIYTAASRLECHALSGPTTAKSEKQTVNEASGDIQKDPSLEPEPESSQEDKLTNAELSTEDGNRSFSTSNVFLHLPSPDLRNLCCLLGREGLSDKVYMLAGEVLKKLASVVASHRKFFSSELSELAHGLSNSAVSELVTLSNTQMLGLSAGSMAGAAILRVLQALSSLTSSSVNENKGSRVMENRRSRPQCGT</sequence>
<accession>A0A6A6KKG2</accession>
<reference evidence="2 3" key="1">
    <citation type="journal article" date="2020" name="Mol. Plant">
        <title>The Chromosome-Based Rubber Tree Genome Provides New Insights into Spurge Genome Evolution and Rubber Biosynthesis.</title>
        <authorList>
            <person name="Liu J."/>
            <person name="Shi C."/>
            <person name="Shi C.C."/>
            <person name="Li W."/>
            <person name="Zhang Q.J."/>
            <person name="Zhang Y."/>
            <person name="Li K."/>
            <person name="Lu H.F."/>
            <person name="Shi C."/>
            <person name="Zhu S.T."/>
            <person name="Xiao Z.Y."/>
            <person name="Nan H."/>
            <person name="Yue Y."/>
            <person name="Zhu X.G."/>
            <person name="Wu Y."/>
            <person name="Hong X.N."/>
            <person name="Fan G.Y."/>
            <person name="Tong Y."/>
            <person name="Zhang D."/>
            <person name="Mao C.L."/>
            <person name="Liu Y.L."/>
            <person name="Hao S.J."/>
            <person name="Liu W.Q."/>
            <person name="Lv M.Q."/>
            <person name="Zhang H.B."/>
            <person name="Liu Y."/>
            <person name="Hu-Tang G.R."/>
            <person name="Wang J.P."/>
            <person name="Wang J.H."/>
            <person name="Sun Y.H."/>
            <person name="Ni S.B."/>
            <person name="Chen W.B."/>
            <person name="Zhang X.C."/>
            <person name="Jiao Y.N."/>
            <person name="Eichler E.E."/>
            <person name="Li G.H."/>
            <person name="Liu X."/>
            <person name="Gao L.Z."/>
        </authorList>
    </citation>
    <scope>NUCLEOTIDE SEQUENCE [LARGE SCALE GENOMIC DNA]</scope>
    <source>
        <strain evidence="3">cv. GT1</strain>
        <tissue evidence="2">Leaf</tissue>
    </source>
</reference>
<evidence type="ECO:0000313" key="3">
    <source>
        <dbReference type="Proteomes" id="UP000467840"/>
    </source>
</evidence>
<gene>
    <name evidence="2" type="ORF">GH714_022947</name>
</gene>
<dbReference type="EMBL" id="JAAGAX010000016">
    <property type="protein sequence ID" value="KAF2288944.1"/>
    <property type="molecule type" value="Genomic_DNA"/>
</dbReference>
<dbReference type="AlphaFoldDB" id="A0A6A6KKG2"/>
<proteinExistence type="predicted"/>
<organism evidence="2 3">
    <name type="scientific">Hevea brasiliensis</name>
    <name type="common">Para rubber tree</name>
    <name type="synonym">Siphonia brasiliensis</name>
    <dbReference type="NCBI Taxonomy" id="3981"/>
    <lineage>
        <taxon>Eukaryota</taxon>
        <taxon>Viridiplantae</taxon>
        <taxon>Streptophyta</taxon>
        <taxon>Embryophyta</taxon>
        <taxon>Tracheophyta</taxon>
        <taxon>Spermatophyta</taxon>
        <taxon>Magnoliopsida</taxon>
        <taxon>eudicotyledons</taxon>
        <taxon>Gunneridae</taxon>
        <taxon>Pentapetalae</taxon>
        <taxon>rosids</taxon>
        <taxon>fabids</taxon>
        <taxon>Malpighiales</taxon>
        <taxon>Euphorbiaceae</taxon>
        <taxon>Crotonoideae</taxon>
        <taxon>Micrandreae</taxon>
        <taxon>Hevea</taxon>
    </lineage>
</organism>
<feature type="region of interest" description="Disordered" evidence="1">
    <location>
        <begin position="283"/>
        <end position="330"/>
    </location>
</feature>
<comment type="caution">
    <text evidence="2">The sequence shown here is derived from an EMBL/GenBank/DDBJ whole genome shotgun (WGS) entry which is preliminary data.</text>
</comment>
<dbReference type="Proteomes" id="UP000467840">
    <property type="component" value="Chromosome 8"/>
</dbReference>
<feature type="compositionally biased region" description="Basic and acidic residues" evidence="1">
    <location>
        <begin position="443"/>
        <end position="452"/>
    </location>
</feature>
<keyword evidence="3" id="KW-1185">Reference proteome</keyword>